<proteinExistence type="inferred from homology"/>
<feature type="binding site" evidence="6">
    <location>
        <position position="382"/>
    </location>
    <ligand>
        <name>S-adenosyl-L-methionine</name>
        <dbReference type="ChEBI" id="CHEBI:59789"/>
    </ligand>
</feature>
<dbReference type="PANTHER" id="PTHR11061">
    <property type="entry name" value="RNA M5U METHYLTRANSFERASE"/>
    <property type="match status" value="1"/>
</dbReference>
<dbReference type="FunFam" id="2.40.50.1070:FF:000003">
    <property type="entry name" value="23S rRNA (Uracil-5-)-methyltransferase RumA"/>
    <property type="match status" value="1"/>
</dbReference>
<dbReference type="Pfam" id="PF01938">
    <property type="entry name" value="TRAM"/>
    <property type="match status" value="1"/>
</dbReference>
<feature type="active site" description="Nucleophile" evidence="6">
    <location>
        <position position="409"/>
    </location>
</feature>
<dbReference type="PROSITE" id="PS50926">
    <property type="entry name" value="TRAM"/>
    <property type="match status" value="1"/>
</dbReference>
<dbReference type="AlphaFoldDB" id="A0A285UGC4"/>
<feature type="domain" description="TRAM" evidence="8">
    <location>
        <begin position="4"/>
        <end position="62"/>
    </location>
</feature>
<accession>A0A285UGC4</accession>
<feature type="binding site" evidence="6">
    <location>
        <position position="284"/>
    </location>
    <ligand>
        <name>S-adenosyl-L-methionine</name>
        <dbReference type="ChEBI" id="CHEBI:59789"/>
    </ligand>
</feature>
<dbReference type="Gene3D" id="2.40.50.1070">
    <property type="match status" value="1"/>
</dbReference>
<keyword evidence="1" id="KW-0408">Iron</keyword>
<dbReference type="EMBL" id="OBQF01000002">
    <property type="protein sequence ID" value="SOC40852.1"/>
    <property type="molecule type" value="Genomic_DNA"/>
</dbReference>
<dbReference type="GO" id="GO:0051539">
    <property type="term" value="F:4 iron, 4 sulfur cluster binding"/>
    <property type="evidence" value="ECO:0007669"/>
    <property type="project" value="UniProtKB-KW"/>
</dbReference>
<evidence type="ECO:0000256" key="7">
    <source>
        <dbReference type="PROSITE-ProRule" id="PRU10015"/>
    </source>
</evidence>
<dbReference type="Gene3D" id="3.40.50.150">
    <property type="entry name" value="Vaccinia Virus protein VP39"/>
    <property type="match status" value="1"/>
</dbReference>
<dbReference type="PROSITE" id="PS01230">
    <property type="entry name" value="TRMA_1"/>
    <property type="match status" value="1"/>
</dbReference>
<evidence type="ECO:0000259" key="8">
    <source>
        <dbReference type="PROSITE" id="PS50926"/>
    </source>
</evidence>
<dbReference type="FunFam" id="3.40.50.150:FF:000009">
    <property type="entry name" value="23S rRNA (Uracil(1939)-C(5))-methyltransferase RlmD"/>
    <property type="match status" value="1"/>
</dbReference>
<dbReference type="PANTHER" id="PTHR11061:SF30">
    <property type="entry name" value="TRNA (URACIL(54)-C(5))-METHYLTRANSFERASE"/>
    <property type="match status" value="1"/>
</dbReference>
<keyword evidence="3 6" id="KW-0808">Transferase</keyword>
<dbReference type="InterPro" id="IPR010280">
    <property type="entry name" value="U5_MeTrfase_fam"/>
</dbReference>
<feature type="binding site" evidence="6">
    <location>
        <position position="334"/>
    </location>
    <ligand>
        <name>S-adenosyl-L-methionine</name>
        <dbReference type="ChEBI" id="CHEBI:59789"/>
    </ligand>
</feature>
<protein>
    <submittedName>
        <fullName evidence="9">23S rRNA m(5)U-1939 methyltransferase</fullName>
    </submittedName>
</protein>
<keyword evidence="5" id="KW-0411">Iron-sulfur</keyword>
<evidence type="ECO:0000256" key="1">
    <source>
        <dbReference type="ARBA" id="ARBA00022485"/>
    </source>
</evidence>
<dbReference type="OrthoDB" id="9804590at2"/>
<dbReference type="NCBIfam" id="TIGR00479">
    <property type="entry name" value="rumA"/>
    <property type="match status" value="1"/>
</dbReference>
<dbReference type="FunFam" id="2.40.50.140:FF:000097">
    <property type="entry name" value="23S rRNA (uracil(1939)-C(5))-methyltransferase RlmD"/>
    <property type="match status" value="1"/>
</dbReference>
<dbReference type="InterPro" id="IPR029063">
    <property type="entry name" value="SAM-dependent_MTases_sf"/>
</dbReference>
<dbReference type="InterPro" id="IPR030390">
    <property type="entry name" value="MeTrfase_TrmA_AS"/>
</dbReference>
<evidence type="ECO:0000256" key="4">
    <source>
        <dbReference type="ARBA" id="ARBA00022691"/>
    </source>
</evidence>
<organism evidence="9 10">
    <name type="scientific">Salinicoccus kekensis</name>
    <dbReference type="NCBI Taxonomy" id="714307"/>
    <lineage>
        <taxon>Bacteria</taxon>
        <taxon>Bacillati</taxon>
        <taxon>Bacillota</taxon>
        <taxon>Bacilli</taxon>
        <taxon>Bacillales</taxon>
        <taxon>Staphylococcaceae</taxon>
        <taxon>Salinicoccus</taxon>
    </lineage>
</organism>
<dbReference type="SUPFAM" id="SSF53335">
    <property type="entry name" value="S-adenosyl-L-methionine-dependent methyltransferases"/>
    <property type="match status" value="1"/>
</dbReference>
<evidence type="ECO:0000256" key="3">
    <source>
        <dbReference type="ARBA" id="ARBA00022679"/>
    </source>
</evidence>
<evidence type="ECO:0000313" key="9">
    <source>
        <dbReference type="EMBL" id="SOC40852.1"/>
    </source>
</evidence>
<keyword evidence="1" id="KW-0004">4Fe-4S</keyword>
<keyword evidence="10" id="KW-1185">Reference proteome</keyword>
<gene>
    <name evidence="9" type="ORF">SAMN05878391_1162</name>
</gene>
<name>A0A285UGC4_9STAP</name>
<reference evidence="10" key="1">
    <citation type="submission" date="2017-08" db="EMBL/GenBank/DDBJ databases">
        <authorList>
            <person name="Varghese N."/>
            <person name="Submissions S."/>
        </authorList>
    </citation>
    <scope>NUCLEOTIDE SEQUENCE [LARGE SCALE GENOMIC DNA]</scope>
    <source>
        <strain evidence="10">DSM 23173</strain>
    </source>
</reference>
<dbReference type="Pfam" id="PF05958">
    <property type="entry name" value="tRNA_U5-meth_tr"/>
    <property type="match status" value="1"/>
</dbReference>
<dbReference type="SUPFAM" id="SSF50249">
    <property type="entry name" value="Nucleic acid-binding proteins"/>
    <property type="match status" value="1"/>
</dbReference>
<evidence type="ECO:0000256" key="5">
    <source>
        <dbReference type="ARBA" id="ARBA00023014"/>
    </source>
</evidence>
<evidence type="ECO:0000256" key="6">
    <source>
        <dbReference type="PROSITE-ProRule" id="PRU01024"/>
    </source>
</evidence>
<dbReference type="GO" id="GO:0070041">
    <property type="term" value="F:rRNA (uridine-C5-)-methyltransferase activity"/>
    <property type="evidence" value="ECO:0007669"/>
    <property type="project" value="UniProtKB-ARBA"/>
</dbReference>
<dbReference type="GO" id="GO:0070475">
    <property type="term" value="P:rRNA base methylation"/>
    <property type="evidence" value="ECO:0007669"/>
    <property type="project" value="TreeGrafter"/>
</dbReference>
<feature type="binding site" evidence="6">
    <location>
        <position position="313"/>
    </location>
    <ligand>
        <name>S-adenosyl-L-methionine</name>
        <dbReference type="ChEBI" id="CHEBI:59789"/>
    </ligand>
</feature>
<dbReference type="CDD" id="cd02440">
    <property type="entry name" value="AdoMet_MTases"/>
    <property type="match status" value="1"/>
</dbReference>
<dbReference type="InterPro" id="IPR030391">
    <property type="entry name" value="MeTrfase_TrmA_CS"/>
</dbReference>
<dbReference type="InterPro" id="IPR012340">
    <property type="entry name" value="NA-bd_OB-fold"/>
</dbReference>
<keyword evidence="1" id="KW-0479">Metal-binding</keyword>
<feature type="active site" evidence="7">
    <location>
        <position position="409"/>
    </location>
</feature>
<keyword evidence="2 6" id="KW-0489">Methyltransferase</keyword>
<dbReference type="PROSITE" id="PS51687">
    <property type="entry name" value="SAM_MT_RNA_M5U"/>
    <property type="match status" value="1"/>
</dbReference>
<dbReference type="PROSITE" id="PS01231">
    <property type="entry name" value="TRMA_2"/>
    <property type="match status" value="1"/>
</dbReference>
<keyword evidence="4 6" id="KW-0949">S-adenosyl-L-methionine</keyword>
<dbReference type="Proteomes" id="UP000219412">
    <property type="component" value="Unassembled WGS sequence"/>
</dbReference>
<evidence type="ECO:0000256" key="2">
    <source>
        <dbReference type="ARBA" id="ARBA00022603"/>
    </source>
</evidence>
<dbReference type="Gene3D" id="2.40.50.140">
    <property type="entry name" value="Nucleic acid-binding proteins"/>
    <property type="match status" value="1"/>
</dbReference>
<dbReference type="InterPro" id="IPR002792">
    <property type="entry name" value="TRAM_dom"/>
</dbReference>
<sequence length="454" mass="51500">MTQPVTKNSYYTSTVEDYTHQGLGVVKIDGYPVFIQDVLKDEKIEFKVIKTNKKFGFGRMIKVIEPSNERIIPPCEYYYQCGGCQIQPLSYAEQKGFKKGAVEADINRQARLGVNIHDTIGMEQPLYYRNKSQMPVQKVDGEIRIGLYRPRSHDVIDIKHCYIQKDIHNDIMNEVRELLTTFEISIYDEHKHKGLLRHLIIRSNHDDSEVQVGFITNGRKNPFSGIIQILTEKFPMITSVVQNFNMDKTNVIYGSETKVLHGSEYITDELLGKKFKIRARSFYQVNHEQTEKLYTEALKLADLKGDETIVDTYCGIGTIGQVAADHVKKLIGIEVVDSAVEDARENAQLNGIKNAEYHLGKSEEVMKRLVADGVQPDVVFVDPPRKGCHEDFLQSLIDVSPEKIVYISCNPSTLQRDLKILSGQGGYEVSPVTPVDLFPQTNHIEAVTVLTKSE</sequence>
<dbReference type="RefSeq" id="WP_097040049.1">
    <property type="nucleotide sequence ID" value="NZ_OBQF01000002.1"/>
</dbReference>
<comment type="similarity">
    <text evidence="6">Belongs to the class I-like SAM-binding methyltransferase superfamily. RNA M5U methyltransferase family.</text>
</comment>
<evidence type="ECO:0000313" key="10">
    <source>
        <dbReference type="Proteomes" id="UP000219412"/>
    </source>
</evidence>